<evidence type="ECO:0000256" key="2">
    <source>
        <dbReference type="ARBA" id="ARBA00022475"/>
    </source>
</evidence>
<dbReference type="InterPro" id="IPR005548">
    <property type="entry name" value="Cell_div_FtsQ/DivIB_C"/>
</dbReference>
<feature type="region of interest" description="Disordered" evidence="8">
    <location>
        <begin position="1"/>
        <end position="93"/>
    </location>
</feature>
<keyword evidence="3" id="KW-0132">Cell division</keyword>
<dbReference type="InterPro" id="IPR034746">
    <property type="entry name" value="POTRA"/>
</dbReference>
<evidence type="ECO:0000256" key="5">
    <source>
        <dbReference type="ARBA" id="ARBA00022989"/>
    </source>
</evidence>
<dbReference type="AlphaFoldDB" id="A0A6L7ITV1"/>
<dbReference type="Pfam" id="PF03799">
    <property type="entry name" value="FtsQ_DivIB_C"/>
    <property type="match status" value="1"/>
</dbReference>
<dbReference type="GO" id="GO:0051301">
    <property type="term" value="P:cell division"/>
    <property type="evidence" value="ECO:0007669"/>
    <property type="project" value="UniProtKB-KW"/>
</dbReference>
<dbReference type="KEGG" id="egd:GS424_011850"/>
<feature type="compositionally biased region" description="Low complexity" evidence="8">
    <location>
        <begin position="7"/>
        <end position="60"/>
    </location>
</feature>
<proteinExistence type="predicted"/>
<sequence length="357" mass="38183">MASNYNRKSASSGSRKATSRSSRASGSAGRSARPASAAPRSSARGGMPRSSTPRSSTPGTYRAMPGGQLPQRRASQGRPSLSSVRVGDLDRAERSSRAQKTYRRYLVRIGIIAACVLAVVVGGFAVYYSSLFTIENVSVTGVEHLTATDMSELASVPAGTTLLRVDAAGIRDRLLQDAWVEDVSVNRVFPNTLELAVTERTIAAVVDVPTENAESTQAWAIASDGMWLMPIPDQNSEAGKRTSPKVYEDAATVLHITDVPYGTRPEVGAYCSDASVSNALDIVAGMTTELAGQVKKVAATETESTTLTLESGVEIVFGTAENIRDKERVCLEIMEEHPDGLAYINVRVVDRPTWRAL</sequence>
<dbReference type="Gene3D" id="3.10.20.310">
    <property type="entry name" value="membrane protein fhac"/>
    <property type="match status" value="1"/>
</dbReference>
<keyword evidence="6 9" id="KW-0472">Membrane</keyword>
<evidence type="ECO:0000256" key="1">
    <source>
        <dbReference type="ARBA" id="ARBA00004370"/>
    </source>
</evidence>
<protein>
    <submittedName>
        <fullName evidence="10">FtsQ-type POTRA domain-containing protein</fullName>
    </submittedName>
</protein>
<reference evidence="10 11" key="1">
    <citation type="submission" date="2020-10" db="EMBL/GenBank/DDBJ databases">
        <title>Eggerthella sp. nov., isolated from human feces.</title>
        <authorList>
            <person name="Yajun G."/>
        </authorList>
    </citation>
    <scope>NUCLEOTIDE SEQUENCE [LARGE SCALE GENOMIC DNA]</scope>
    <source>
        <strain evidence="10 11">HF-1101</strain>
    </source>
</reference>
<evidence type="ECO:0000256" key="4">
    <source>
        <dbReference type="ARBA" id="ARBA00022692"/>
    </source>
</evidence>
<dbReference type="RefSeq" id="WP_160942811.1">
    <property type="nucleotide sequence ID" value="NZ_CP063310.1"/>
</dbReference>
<evidence type="ECO:0000313" key="10">
    <source>
        <dbReference type="EMBL" id="QOS67214.1"/>
    </source>
</evidence>
<organism evidence="10 11">
    <name type="scientific">Eggerthella guodeyinii</name>
    <dbReference type="NCBI Taxonomy" id="2690837"/>
    <lineage>
        <taxon>Bacteria</taxon>
        <taxon>Bacillati</taxon>
        <taxon>Actinomycetota</taxon>
        <taxon>Coriobacteriia</taxon>
        <taxon>Eggerthellales</taxon>
        <taxon>Eggerthellaceae</taxon>
        <taxon>Eggerthella</taxon>
    </lineage>
</organism>
<evidence type="ECO:0000256" key="9">
    <source>
        <dbReference type="SAM" id="Phobius"/>
    </source>
</evidence>
<feature type="compositionally biased region" description="Polar residues" evidence="8">
    <location>
        <begin position="73"/>
        <end position="83"/>
    </location>
</feature>
<dbReference type="PANTHER" id="PTHR37820">
    <property type="entry name" value="CELL DIVISION PROTEIN DIVIB"/>
    <property type="match status" value="1"/>
</dbReference>
<dbReference type="EMBL" id="CP063310">
    <property type="protein sequence ID" value="QOS67214.1"/>
    <property type="molecule type" value="Genomic_DNA"/>
</dbReference>
<dbReference type="Pfam" id="PF08478">
    <property type="entry name" value="POTRA_1"/>
    <property type="match status" value="1"/>
</dbReference>
<accession>A0A6L7ITV1</accession>
<dbReference type="PANTHER" id="PTHR37820:SF1">
    <property type="entry name" value="CELL DIVISION PROTEIN FTSQ"/>
    <property type="match status" value="1"/>
</dbReference>
<dbReference type="InterPro" id="IPR050487">
    <property type="entry name" value="FtsQ_DivIB"/>
</dbReference>
<keyword evidence="4 9" id="KW-0812">Transmembrane</keyword>
<evidence type="ECO:0000256" key="8">
    <source>
        <dbReference type="SAM" id="MobiDB-lite"/>
    </source>
</evidence>
<keyword evidence="2" id="KW-1003">Cell membrane</keyword>
<dbReference type="InterPro" id="IPR013685">
    <property type="entry name" value="POTRA_FtsQ_type"/>
</dbReference>
<evidence type="ECO:0000256" key="6">
    <source>
        <dbReference type="ARBA" id="ARBA00023136"/>
    </source>
</evidence>
<gene>
    <name evidence="10" type="ORF">GS424_011850</name>
</gene>
<dbReference type="Proteomes" id="UP000478463">
    <property type="component" value="Chromosome"/>
</dbReference>
<keyword evidence="7" id="KW-0131">Cell cycle</keyword>
<feature type="transmembrane region" description="Helical" evidence="9">
    <location>
        <begin position="105"/>
        <end position="128"/>
    </location>
</feature>
<name>A0A6L7ITV1_9ACTN</name>
<evidence type="ECO:0000313" key="11">
    <source>
        <dbReference type="Proteomes" id="UP000478463"/>
    </source>
</evidence>
<evidence type="ECO:0000256" key="7">
    <source>
        <dbReference type="ARBA" id="ARBA00023306"/>
    </source>
</evidence>
<dbReference type="GO" id="GO:0005886">
    <property type="term" value="C:plasma membrane"/>
    <property type="evidence" value="ECO:0007669"/>
    <property type="project" value="TreeGrafter"/>
</dbReference>
<comment type="subcellular location">
    <subcellularLocation>
        <location evidence="1">Membrane</location>
    </subcellularLocation>
</comment>
<evidence type="ECO:0000256" key="3">
    <source>
        <dbReference type="ARBA" id="ARBA00022618"/>
    </source>
</evidence>
<keyword evidence="5 9" id="KW-1133">Transmembrane helix</keyword>
<dbReference type="PROSITE" id="PS51779">
    <property type="entry name" value="POTRA"/>
    <property type="match status" value="1"/>
</dbReference>